<dbReference type="EMBL" id="LXQA010846821">
    <property type="protein sequence ID" value="MCI73801.1"/>
    <property type="molecule type" value="Genomic_DNA"/>
</dbReference>
<dbReference type="AlphaFoldDB" id="A0A392UJS7"/>
<organism evidence="1 2">
    <name type="scientific">Trifolium medium</name>
    <dbReference type="NCBI Taxonomy" id="97028"/>
    <lineage>
        <taxon>Eukaryota</taxon>
        <taxon>Viridiplantae</taxon>
        <taxon>Streptophyta</taxon>
        <taxon>Embryophyta</taxon>
        <taxon>Tracheophyta</taxon>
        <taxon>Spermatophyta</taxon>
        <taxon>Magnoliopsida</taxon>
        <taxon>eudicotyledons</taxon>
        <taxon>Gunneridae</taxon>
        <taxon>Pentapetalae</taxon>
        <taxon>rosids</taxon>
        <taxon>fabids</taxon>
        <taxon>Fabales</taxon>
        <taxon>Fabaceae</taxon>
        <taxon>Papilionoideae</taxon>
        <taxon>50 kb inversion clade</taxon>
        <taxon>NPAAA clade</taxon>
        <taxon>Hologalegina</taxon>
        <taxon>IRL clade</taxon>
        <taxon>Trifolieae</taxon>
        <taxon>Trifolium</taxon>
    </lineage>
</organism>
<protein>
    <submittedName>
        <fullName evidence="1">Uncharacterized protein</fullName>
    </submittedName>
</protein>
<reference evidence="1 2" key="1">
    <citation type="journal article" date="2018" name="Front. Plant Sci.">
        <title>Red Clover (Trifolium pratense) and Zigzag Clover (T. medium) - A Picture of Genomic Similarities and Differences.</title>
        <authorList>
            <person name="Dluhosova J."/>
            <person name="Istvanek J."/>
            <person name="Nedelnik J."/>
            <person name="Repkova J."/>
        </authorList>
    </citation>
    <scope>NUCLEOTIDE SEQUENCE [LARGE SCALE GENOMIC DNA]</scope>
    <source>
        <strain evidence="2">cv. 10/8</strain>
        <tissue evidence="1">Leaf</tissue>
    </source>
</reference>
<keyword evidence="2" id="KW-1185">Reference proteome</keyword>
<name>A0A392UJS7_9FABA</name>
<evidence type="ECO:0000313" key="1">
    <source>
        <dbReference type="EMBL" id="MCI73801.1"/>
    </source>
</evidence>
<comment type="caution">
    <text evidence="1">The sequence shown here is derived from an EMBL/GenBank/DDBJ whole genome shotgun (WGS) entry which is preliminary data.</text>
</comment>
<sequence>MVSVCLTKFDNCGFLSHDVRCVPDFDANIVGSTIGHASVTSGDSHGVELWDFGWY</sequence>
<accession>A0A392UJS7</accession>
<proteinExistence type="predicted"/>
<evidence type="ECO:0000313" key="2">
    <source>
        <dbReference type="Proteomes" id="UP000265520"/>
    </source>
</evidence>
<dbReference type="Proteomes" id="UP000265520">
    <property type="component" value="Unassembled WGS sequence"/>
</dbReference>
<feature type="non-terminal residue" evidence="1">
    <location>
        <position position="55"/>
    </location>
</feature>